<dbReference type="InterPro" id="IPR013783">
    <property type="entry name" value="Ig-like_fold"/>
</dbReference>
<accession>A0A060CB33</accession>
<dbReference type="InterPro" id="IPR041498">
    <property type="entry name" value="Big_6"/>
</dbReference>
<name>A0A060CB33_9BRAD</name>
<dbReference type="Pfam" id="PF17936">
    <property type="entry name" value="Big_6"/>
    <property type="match status" value="1"/>
</dbReference>
<reference evidence="3" key="1">
    <citation type="journal article" date="2013" name="Environ. Microbiol.">
        <title>Seasonally variable intestinal metagenomes of the red palm weevil (Rhynchophorus ferrugineus).</title>
        <authorList>
            <person name="Jia S."/>
            <person name="Zhang X."/>
            <person name="Zhang G."/>
            <person name="Yin A."/>
            <person name="Zhang S."/>
            <person name="Li F."/>
            <person name="Wang L."/>
            <person name="Zhao D."/>
            <person name="Yun Q."/>
            <person name="Tala"/>
            <person name="Wang J."/>
            <person name="Sun G."/>
            <person name="Baabdullah M."/>
            <person name="Yu X."/>
            <person name="Hu S."/>
            <person name="Al-Mssallem I.S."/>
            <person name="Yu J."/>
        </authorList>
    </citation>
    <scope>NUCLEOTIDE SEQUENCE</scope>
</reference>
<dbReference type="EMBL" id="KF124862">
    <property type="protein sequence ID" value="AIA92182.1"/>
    <property type="molecule type" value="Genomic_DNA"/>
</dbReference>
<feature type="domain" description="Bacterial Ig" evidence="2">
    <location>
        <begin position="30"/>
        <end position="91"/>
    </location>
</feature>
<sequence length="163" mass="16662">MGGAPGGGGTSPARTALPGPSFDITRVAPQGGTVVAGRATPGAEVVLRDREQELGRTRADSRGEFVIVPDAPLAPGAHELSLRARDHDGQEREGQGRVAVLVPQRDAAPGNTLQGNTPQGNAAAEAGQNATAVLLPAAGSRRCRGCCRAATARKGGSAWIWWI</sequence>
<feature type="region of interest" description="Disordered" evidence="1">
    <location>
        <begin position="1"/>
        <end position="25"/>
    </location>
</feature>
<feature type="compositionally biased region" description="Gly residues" evidence="1">
    <location>
        <begin position="1"/>
        <end position="10"/>
    </location>
</feature>
<dbReference type="Gene3D" id="2.60.40.10">
    <property type="entry name" value="Immunoglobulins"/>
    <property type="match status" value="1"/>
</dbReference>
<feature type="non-terminal residue" evidence="3">
    <location>
        <position position="163"/>
    </location>
</feature>
<evidence type="ECO:0000259" key="2">
    <source>
        <dbReference type="Pfam" id="PF17936"/>
    </source>
</evidence>
<organism evidence="3">
    <name type="scientific">uncultured Bradyrhizobium sp</name>
    <dbReference type="NCBI Taxonomy" id="199684"/>
    <lineage>
        <taxon>Bacteria</taxon>
        <taxon>Pseudomonadati</taxon>
        <taxon>Pseudomonadota</taxon>
        <taxon>Alphaproteobacteria</taxon>
        <taxon>Hyphomicrobiales</taxon>
        <taxon>Nitrobacteraceae</taxon>
        <taxon>Bradyrhizobium</taxon>
        <taxon>environmental samples</taxon>
    </lineage>
</organism>
<proteinExistence type="predicted"/>
<evidence type="ECO:0000256" key="1">
    <source>
        <dbReference type="SAM" id="MobiDB-lite"/>
    </source>
</evidence>
<dbReference type="AlphaFoldDB" id="A0A060CB33"/>
<evidence type="ECO:0000313" key="3">
    <source>
        <dbReference type="EMBL" id="AIA92182.1"/>
    </source>
</evidence>
<protein>
    <submittedName>
        <fullName evidence="3">CAZy families CBM50 protein</fullName>
    </submittedName>
</protein>